<evidence type="ECO:0000256" key="1">
    <source>
        <dbReference type="SAM" id="Phobius"/>
    </source>
</evidence>
<keyword evidence="1" id="KW-0812">Transmembrane</keyword>
<dbReference type="EMBL" id="JAVREO010000009">
    <property type="protein sequence ID" value="MDT0267940.1"/>
    <property type="molecule type" value="Genomic_DNA"/>
</dbReference>
<feature type="domain" description="Putative Flp pilus-assembly TadG-like N-terminal" evidence="2">
    <location>
        <begin position="31"/>
        <end position="78"/>
    </location>
</feature>
<dbReference type="InterPro" id="IPR028087">
    <property type="entry name" value="Tad_N"/>
</dbReference>
<dbReference type="Pfam" id="PF13400">
    <property type="entry name" value="Tad"/>
    <property type="match status" value="1"/>
</dbReference>
<reference evidence="4" key="1">
    <citation type="submission" date="2023-07" db="EMBL/GenBank/DDBJ databases">
        <title>30 novel species of actinomycetes from the DSMZ collection.</title>
        <authorList>
            <person name="Nouioui I."/>
        </authorList>
    </citation>
    <scope>NUCLEOTIDE SEQUENCE [LARGE SCALE GENOMIC DNA]</scope>
    <source>
        <strain evidence="4">DSM 44915</strain>
    </source>
</reference>
<keyword evidence="4" id="KW-1185">Reference proteome</keyword>
<gene>
    <name evidence="3" type="ORF">RM844_16795</name>
</gene>
<name>A0ABU2JSH3_9ACTN</name>
<comment type="caution">
    <text evidence="3">The sequence shown here is derived from an EMBL/GenBank/DDBJ whole genome shotgun (WGS) entry which is preliminary data.</text>
</comment>
<organism evidence="3 4">
    <name type="scientific">Streptomyces chisholmiae</name>
    <dbReference type="NCBI Taxonomy" id="3075540"/>
    <lineage>
        <taxon>Bacteria</taxon>
        <taxon>Bacillati</taxon>
        <taxon>Actinomycetota</taxon>
        <taxon>Actinomycetes</taxon>
        <taxon>Kitasatosporales</taxon>
        <taxon>Streptomycetaceae</taxon>
        <taxon>Streptomyces</taxon>
    </lineage>
</organism>
<protein>
    <submittedName>
        <fullName evidence="3">Pilus assembly protein TadG-related protein</fullName>
    </submittedName>
</protein>
<keyword evidence="1" id="KW-0472">Membrane</keyword>
<evidence type="ECO:0000313" key="4">
    <source>
        <dbReference type="Proteomes" id="UP001183410"/>
    </source>
</evidence>
<keyword evidence="1" id="KW-1133">Transmembrane helix</keyword>
<evidence type="ECO:0000259" key="2">
    <source>
        <dbReference type="Pfam" id="PF13400"/>
    </source>
</evidence>
<dbReference type="RefSeq" id="WP_311668019.1">
    <property type="nucleotide sequence ID" value="NZ_JAVREO010000009.1"/>
</dbReference>
<feature type="transmembrane region" description="Helical" evidence="1">
    <location>
        <begin position="33"/>
        <end position="52"/>
    </location>
</feature>
<dbReference type="Proteomes" id="UP001183410">
    <property type="component" value="Unassembled WGS sequence"/>
</dbReference>
<proteinExistence type="predicted"/>
<evidence type="ECO:0000313" key="3">
    <source>
        <dbReference type="EMBL" id="MDT0267940.1"/>
    </source>
</evidence>
<accession>A0ABU2JSH3</accession>
<sequence length="163" mass="17152">MTRPTAMGRRLLAARRRFTATARLAPGADRGSGALVVIFFAVVVLALAAFVVDGGLSIAQRERAADIAEQAARYAAQDLDEAALREGVSPAPINFGNCANRVAEYAASVGMEPADIAAAECSEAAANQVTVRIRLTYRPVFTGIVYDRPLTVWGEATAEAQVG</sequence>